<evidence type="ECO:0000259" key="2">
    <source>
        <dbReference type="SMART" id="SM00739"/>
    </source>
</evidence>
<proteinExistence type="predicted"/>
<dbReference type="OrthoDB" id="3048815at2759"/>
<feature type="region of interest" description="Disordered" evidence="1">
    <location>
        <begin position="314"/>
        <end position="355"/>
    </location>
</feature>
<gene>
    <name evidence="3" type="ORF">FOMPIDRAFT_84460</name>
</gene>
<feature type="domain" description="KOW" evidence="2">
    <location>
        <begin position="586"/>
        <end position="613"/>
    </location>
</feature>
<feature type="compositionally biased region" description="Basic and acidic residues" evidence="1">
    <location>
        <begin position="7"/>
        <end position="18"/>
    </location>
</feature>
<dbReference type="eggNOG" id="KOG1999">
    <property type="taxonomic scope" value="Eukaryota"/>
</dbReference>
<dbReference type="InterPro" id="IPR008991">
    <property type="entry name" value="Translation_prot_SH3-like_sf"/>
</dbReference>
<dbReference type="SUPFAM" id="SSF50104">
    <property type="entry name" value="Translation proteins SH3-like domain"/>
    <property type="match status" value="1"/>
</dbReference>
<dbReference type="STRING" id="743788.S8DWT1"/>
<evidence type="ECO:0000313" key="3">
    <source>
        <dbReference type="EMBL" id="EPS97067.1"/>
    </source>
</evidence>
<dbReference type="GO" id="GO:0006357">
    <property type="term" value="P:regulation of transcription by RNA polymerase II"/>
    <property type="evidence" value="ECO:0007669"/>
    <property type="project" value="InterPro"/>
</dbReference>
<dbReference type="SMART" id="SM00739">
    <property type="entry name" value="KOW"/>
    <property type="match status" value="4"/>
</dbReference>
<dbReference type="GO" id="GO:0032784">
    <property type="term" value="P:regulation of DNA-templated transcription elongation"/>
    <property type="evidence" value="ECO:0007669"/>
    <property type="project" value="InterPro"/>
</dbReference>
<feature type="compositionally biased region" description="Acidic residues" evidence="1">
    <location>
        <begin position="867"/>
        <end position="880"/>
    </location>
</feature>
<feature type="compositionally biased region" description="Acidic residues" evidence="1">
    <location>
        <begin position="70"/>
        <end position="98"/>
    </location>
</feature>
<organism evidence="3 4">
    <name type="scientific">Fomitopsis schrenkii</name>
    <name type="common">Brown rot fungus</name>
    <dbReference type="NCBI Taxonomy" id="2126942"/>
    <lineage>
        <taxon>Eukaryota</taxon>
        <taxon>Fungi</taxon>
        <taxon>Dikarya</taxon>
        <taxon>Basidiomycota</taxon>
        <taxon>Agaricomycotina</taxon>
        <taxon>Agaricomycetes</taxon>
        <taxon>Polyporales</taxon>
        <taxon>Fomitopsis</taxon>
    </lineage>
</organism>
<evidence type="ECO:0000313" key="4">
    <source>
        <dbReference type="Proteomes" id="UP000015241"/>
    </source>
</evidence>
<dbReference type="InterPro" id="IPR005824">
    <property type="entry name" value="KOW"/>
</dbReference>
<dbReference type="GO" id="GO:0003729">
    <property type="term" value="F:mRNA binding"/>
    <property type="evidence" value="ECO:0007669"/>
    <property type="project" value="TreeGrafter"/>
</dbReference>
<evidence type="ECO:0000256" key="1">
    <source>
        <dbReference type="SAM" id="MobiDB-lite"/>
    </source>
</evidence>
<feature type="compositionally biased region" description="Basic and acidic residues" evidence="1">
    <location>
        <begin position="321"/>
        <end position="339"/>
    </location>
</feature>
<dbReference type="PANTHER" id="PTHR11125:SF7">
    <property type="entry name" value="TRANSCRIPTION ELONGATION FACTOR SPT5"/>
    <property type="match status" value="1"/>
</dbReference>
<feature type="domain" description="KOW" evidence="2">
    <location>
        <begin position="268"/>
        <end position="295"/>
    </location>
</feature>
<dbReference type="AlphaFoldDB" id="S8DWT1"/>
<name>S8DWT1_FOMSC</name>
<feature type="region of interest" description="Disordered" evidence="1">
    <location>
        <begin position="1"/>
        <end position="113"/>
    </location>
</feature>
<reference evidence="3 4" key="1">
    <citation type="journal article" date="2012" name="Science">
        <title>The Paleozoic origin of enzymatic lignin decomposition reconstructed from 31 fungal genomes.</title>
        <authorList>
            <person name="Floudas D."/>
            <person name="Binder M."/>
            <person name="Riley R."/>
            <person name="Barry K."/>
            <person name="Blanchette R.A."/>
            <person name="Henrissat B."/>
            <person name="Martinez A.T."/>
            <person name="Otillar R."/>
            <person name="Spatafora J.W."/>
            <person name="Yadav J.S."/>
            <person name="Aerts A."/>
            <person name="Benoit I."/>
            <person name="Boyd A."/>
            <person name="Carlson A."/>
            <person name="Copeland A."/>
            <person name="Coutinho P.M."/>
            <person name="de Vries R.P."/>
            <person name="Ferreira P."/>
            <person name="Findley K."/>
            <person name="Foster B."/>
            <person name="Gaskell J."/>
            <person name="Glotzer D."/>
            <person name="Gorecki P."/>
            <person name="Heitman J."/>
            <person name="Hesse C."/>
            <person name="Hori C."/>
            <person name="Igarashi K."/>
            <person name="Jurgens J.A."/>
            <person name="Kallen N."/>
            <person name="Kersten P."/>
            <person name="Kohler A."/>
            <person name="Kuees U."/>
            <person name="Kumar T.K.A."/>
            <person name="Kuo A."/>
            <person name="LaButti K."/>
            <person name="Larrondo L.F."/>
            <person name="Lindquist E."/>
            <person name="Ling A."/>
            <person name="Lombard V."/>
            <person name="Lucas S."/>
            <person name="Lundell T."/>
            <person name="Martin R."/>
            <person name="McLaughlin D.J."/>
            <person name="Morgenstern I."/>
            <person name="Morin E."/>
            <person name="Murat C."/>
            <person name="Nagy L.G."/>
            <person name="Nolan M."/>
            <person name="Ohm R.A."/>
            <person name="Patyshakuliyeva A."/>
            <person name="Rokas A."/>
            <person name="Ruiz-Duenas F.J."/>
            <person name="Sabat G."/>
            <person name="Salamov A."/>
            <person name="Samejima M."/>
            <person name="Schmutz J."/>
            <person name="Slot J.C."/>
            <person name="St John F."/>
            <person name="Stenlid J."/>
            <person name="Sun H."/>
            <person name="Sun S."/>
            <person name="Syed K."/>
            <person name="Tsang A."/>
            <person name="Wiebenga A."/>
            <person name="Young D."/>
            <person name="Pisabarro A."/>
            <person name="Eastwood D.C."/>
            <person name="Martin F."/>
            <person name="Cullen D."/>
            <person name="Grigoriev I.V."/>
            <person name="Hibbett D.S."/>
        </authorList>
    </citation>
    <scope>NUCLEOTIDE SEQUENCE</scope>
    <source>
        <strain evidence="4">FP-58527</strain>
    </source>
</reference>
<feature type="region of interest" description="Disordered" evidence="1">
    <location>
        <begin position="818"/>
        <end position="890"/>
    </location>
</feature>
<dbReference type="PANTHER" id="PTHR11125">
    <property type="entry name" value="SUPPRESSOR OF TY 5"/>
    <property type="match status" value="1"/>
</dbReference>
<dbReference type="EMBL" id="KE504180">
    <property type="protein sequence ID" value="EPS97067.1"/>
    <property type="molecule type" value="Genomic_DNA"/>
</dbReference>
<feature type="domain" description="KOW" evidence="2">
    <location>
        <begin position="440"/>
        <end position="467"/>
    </location>
</feature>
<dbReference type="InParanoid" id="S8DWT1"/>
<sequence length="1181" mass="131315">MQRPVCRNKDSRTRRNDIETASVPGLADATTGVVLNGINGSDEGSGSKGLSPPRKRRRRHRNEVSRFVDIEVEVVADESEEDEGGDEEDHDFIDDEEIPTAITPPPVDAVDDDDDADVGVMVQSARDRAERIGTTFHRAVYNEPPVYPITEPHVYDVVIMRVLVTQGRAEYLMTWLINRQLALADLARAPPSPIFSVFQPRLKHNYPSDLRGQARSMLSTFYVEAIDAGSIVRCLKPAIALGYRYSLSTVDNTDYVNIFPSYSRPDDGPLPGSWVQFTGGEYVGDVGYVDSVSDPCGDRGRALVWAVPRLHLPPPPQPDLEGQHSDEQNDDDPQKRNHAESSVQPETPMEEYRYGRRPLRRPFDVNKVRELYGAEHVVEKDELYVFAGQCYRRGLIQLVVPVRDLDLRPRFSFSAFSAFGQSHIPDTAVQSYFWSHYAKTLRIGDRVKIIEGEQTDASAIVADITGDIALVVLAFVDLAIDVPVRALRRYFKPGDTVAVTAGVDQGKWGTVTSVVDEIVTLVSPSATHEVDVTMHFLQFHDVQHRQVHVLPRVIECLTLAPNLDPSVVDPSLHAVRKLSDLRARRDLCIDKDAHIIKGPFKGYDCRILHPSKDGHFEVAIAPSGGRKALIAVNCLALIRNGYLVPLDADRPIVPHDPSAVFTARVKTPEIEPTDGGSGDPSQDVDPALVARLLALDDSAPDYPERKALLLWGTPMVNPAIPAGWETIDRDEPMDGEAERLGDRSLQDEIEEDEIDQSLQNAQAPSTPARGQDPSAPSPIRFTPEDRKQMMRNMMSKLVADFPETAVDLLNEFQEKVSALQGHTQQARTPGGTPASKTAKAVPPPHTPSGTPTGNRGKSARPSTNSDSSDDDEGEADDEGNEPVRTIGVKRGKQRWTDFNREMRRFFDQKDIPRTLQEGRPLVSVAPSVVESWRVGEGAGPDTVKPVFDWEHPMTAAWNKRMIALLAQAFRTEVEAKRHLPLTLEDCPSLGGMDKKILKKLQAVQGEYNKQKILAPEEYTTTTTDLKAERRRNLRRNNTLKRRLRIVRINQSTNVDVWTRVEAVLNALDVGAMSSDHTDDESTFERKTVTRARIPWRSAETAHLMAIIESYPSKDKAAGNKALPRTFDLHKAPTSQRRAIPKLPINCYDSSWYASLTTVEKDALAARKAVHIPDLVAHSSAY</sequence>
<dbReference type="GO" id="GO:0032044">
    <property type="term" value="C:DSIF complex"/>
    <property type="evidence" value="ECO:0007669"/>
    <property type="project" value="TreeGrafter"/>
</dbReference>
<accession>S8DWT1</accession>
<feature type="domain" description="KOW" evidence="2">
    <location>
        <begin position="490"/>
        <end position="517"/>
    </location>
</feature>
<dbReference type="InterPro" id="IPR014722">
    <property type="entry name" value="Rib_uL2_dom2"/>
</dbReference>
<dbReference type="HOGENOM" id="CLU_272985_0_0_1"/>
<dbReference type="InterPro" id="IPR039659">
    <property type="entry name" value="SPT5"/>
</dbReference>
<feature type="region of interest" description="Disordered" evidence="1">
    <location>
        <begin position="758"/>
        <end position="782"/>
    </location>
</feature>
<dbReference type="Proteomes" id="UP000015241">
    <property type="component" value="Unassembled WGS sequence"/>
</dbReference>
<dbReference type="Gene3D" id="2.30.30.30">
    <property type="match status" value="2"/>
</dbReference>
<protein>
    <recommendedName>
        <fullName evidence="2">KOW domain-containing protein</fullName>
    </recommendedName>
</protein>
<keyword evidence="4" id="KW-1185">Reference proteome</keyword>
<dbReference type="GO" id="GO:0006368">
    <property type="term" value="P:transcription elongation by RNA polymerase II"/>
    <property type="evidence" value="ECO:0007669"/>
    <property type="project" value="TreeGrafter"/>
</dbReference>